<keyword evidence="1 3" id="KW-0560">Oxidoreductase</keyword>
<evidence type="ECO:0000256" key="1">
    <source>
        <dbReference type="ARBA" id="ARBA00023002"/>
    </source>
</evidence>
<evidence type="ECO:0000313" key="4">
    <source>
        <dbReference type="Proteomes" id="UP000662904"/>
    </source>
</evidence>
<dbReference type="GO" id="GO:0019164">
    <property type="term" value="F:pyruvate synthase activity"/>
    <property type="evidence" value="ECO:0007669"/>
    <property type="project" value="UniProtKB-EC"/>
</dbReference>
<dbReference type="EMBL" id="CP059066">
    <property type="protein sequence ID" value="QSQ10073.1"/>
    <property type="molecule type" value="Genomic_DNA"/>
</dbReference>
<keyword evidence="3" id="KW-0670">Pyruvate</keyword>
<accession>A0A8A0RP78</accession>
<dbReference type="InterPro" id="IPR052554">
    <property type="entry name" value="2-oxoglutarate_synth_KorC"/>
</dbReference>
<evidence type="ECO:0000313" key="3">
    <source>
        <dbReference type="EMBL" id="QSQ10073.1"/>
    </source>
</evidence>
<dbReference type="AlphaFoldDB" id="A0A8A0RP78"/>
<dbReference type="InterPro" id="IPR011894">
    <property type="entry name" value="PorC_KorC"/>
</dbReference>
<keyword evidence="4" id="KW-1185">Reference proteome</keyword>
<dbReference type="InterPro" id="IPR002869">
    <property type="entry name" value="Pyrv_flavodox_OxRed_cen"/>
</dbReference>
<dbReference type="PANTHER" id="PTHR42730">
    <property type="entry name" value="2-OXOGLUTARATE SYNTHASE SUBUNIT KORC"/>
    <property type="match status" value="1"/>
</dbReference>
<dbReference type="KEGG" id="kme:H0A61_02465"/>
<dbReference type="EC" id="1.2.7.1" evidence="3"/>
<dbReference type="RefSeq" id="WP_206707396.1">
    <property type="nucleotide sequence ID" value="NZ_CP059066.1"/>
</dbReference>
<dbReference type="Proteomes" id="UP000662904">
    <property type="component" value="Chromosome"/>
</dbReference>
<proteinExistence type="predicted"/>
<dbReference type="PANTHER" id="PTHR42730:SF1">
    <property type="entry name" value="2-OXOGLUTARATE SYNTHASE SUBUNIT KORC"/>
    <property type="match status" value="1"/>
</dbReference>
<dbReference type="InterPro" id="IPR019752">
    <property type="entry name" value="Pyrv/ketoisovalerate_OxRed_cat"/>
</dbReference>
<dbReference type="SUPFAM" id="SSF53323">
    <property type="entry name" value="Pyruvate-ferredoxin oxidoreductase, PFOR, domain III"/>
    <property type="match status" value="1"/>
</dbReference>
<gene>
    <name evidence="3" type="primary">porC_2</name>
    <name evidence="3" type="ORF">H0A61_02465</name>
</gene>
<protein>
    <submittedName>
        <fullName evidence="3">Pyruvate synthase subunit PorC</fullName>
        <ecNumber evidence="3">1.2.7.1</ecNumber>
    </submittedName>
</protein>
<name>A0A8A0RP78_9FIRM</name>
<organism evidence="3 4">
    <name type="scientific">Koleobacter methoxysyntrophicus</name>
    <dbReference type="NCBI Taxonomy" id="2751313"/>
    <lineage>
        <taxon>Bacteria</taxon>
        <taxon>Bacillati</taxon>
        <taxon>Bacillota</taxon>
        <taxon>Clostridia</taxon>
        <taxon>Koleobacterales</taxon>
        <taxon>Koleobacteraceae</taxon>
        <taxon>Koleobacter</taxon>
    </lineage>
</organism>
<evidence type="ECO:0000259" key="2">
    <source>
        <dbReference type="Pfam" id="PF01558"/>
    </source>
</evidence>
<dbReference type="Pfam" id="PF01558">
    <property type="entry name" value="POR"/>
    <property type="match status" value="1"/>
</dbReference>
<sequence length="178" mass="19236">MHFEIIMAGFGGQGIMLMGQLLAYAGMLEGKEVSWLPSYGPEMRGGTANCTVIVSTDKVGSPIVSKPNVIIVMNRPSLDKFEPVVRENGLLIYNSSLIDRRPKRNDLQLIAVPANEIANELGNSKIANMVALGAFIGKTKAVNIESVIESLKKVLSPEKSDLIALNKQALEKGKTLVE</sequence>
<dbReference type="NCBIfam" id="TIGR02175">
    <property type="entry name" value="PorC_KorC"/>
    <property type="match status" value="1"/>
</dbReference>
<feature type="domain" description="Pyruvate/ketoisovalerate oxidoreductase catalytic" evidence="2">
    <location>
        <begin position="11"/>
        <end position="173"/>
    </location>
</feature>
<dbReference type="Gene3D" id="3.40.920.10">
    <property type="entry name" value="Pyruvate-ferredoxin oxidoreductase, PFOR, domain III"/>
    <property type="match status" value="1"/>
</dbReference>
<reference evidence="3" key="1">
    <citation type="submission" date="2020-07" db="EMBL/GenBank/DDBJ databases">
        <title>Koleobacter methoxysyntrophicus gen. nov., sp. nov., a novel anaerobic bacterium isolated from deep subsurface oil field and proposal of Koleobacterales ord. nov. in the phylum Firmicutes.</title>
        <authorList>
            <person name="Sakamoto S."/>
            <person name="Tamaki H."/>
        </authorList>
    </citation>
    <scope>NUCLEOTIDE SEQUENCE</scope>
    <source>
        <strain evidence="3">NRmbB1</strain>
    </source>
</reference>